<dbReference type="OrthoDB" id="2505969at2759"/>
<evidence type="ECO:0000313" key="2">
    <source>
        <dbReference type="EMBL" id="OJT09345.1"/>
    </source>
</evidence>
<dbReference type="AlphaFoldDB" id="A0A1M2VP22"/>
<feature type="region of interest" description="Disordered" evidence="1">
    <location>
        <begin position="175"/>
        <end position="208"/>
    </location>
</feature>
<proteinExistence type="predicted"/>
<protein>
    <recommendedName>
        <fullName evidence="4">CxC1-like cysteine cluster associated with KDZ transposases domain-containing protein</fullName>
    </recommendedName>
</protein>
<evidence type="ECO:0008006" key="4">
    <source>
        <dbReference type="Google" id="ProtNLM"/>
    </source>
</evidence>
<dbReference type="EMBL" id="MNAD01000933">
    <property type="protein sequence ID" value="OJT09345.1"/>
    <property type="molecule type" value="Genomic_DNA"/>
</dbReference>
<dbReference type="InterPro" id="IPR040521">
    <property type="entry name" value="KDZ"/>
</dbReference>
<feature type="region of interest" description="Disordered" evidence="1">
    <location>
        <begin position="239"/>
        <end position="261"/>
    </location>
</feature>
<keyword evidence="3" id="KW-1185">Reference proteome</keyword>
<name>A0A1M2VP22_TRAPU</name>
<reference evidence="2 3" key="1">
    <citation type="submission" date="2016-10" db="EMBL/GenBank/DDBJ databases">
        <title>Genome sequence of the basidiomycete white-rot fungus Trametes pubescens.</title>
        <authorList>
            <person name="Makela M.R."/>
            <person name="Granchi Z."/>
            <person name="Peng M."/>
            <person name="De Vries R.P."/>
            <person name="Grigoriev I."/>
            <person name="Riley R."/>
            <person name="Hilden K."/>
        </authorList>
    </citation>
    <scope>NUCLEOTIDE SEQUENCE [LARGE SCALE GENOMIC DNA]</scope>
    <source>
        <strain evidence="2 3">FBCC735</strain>
    </source>
</reference>
<dbReference type="Proteomes" id="UP000184267">
    <property type="component" value="Unassembled WGS sequence"/>
</dbReference>
<feature type="region of interest" description="Disordered" evidence="1">
    <location>
        <begin position="79"/>
        <end position="99"/>
    </location>
</feature>
<dbReference type="PANTHER" id="PTHR33096">
    <property type="entry name" value="CXC2 DOMAIN-CONTAINING PROTEIN"/>
    <property type="match status" value="1"/>
</dbReference>
<feature type="compositionally biased region" description="Basic and acidic residues" evidence="1">
    <location>
        <begin position="250"/>
        <end position="261"/>
    </location>
</feature>
<gene>
    <name evidence="2" type="ORF">TRAPUB_14182</name>
</gene>
<organism evidence="2 3">
    <name type="scientific">Trametes pubescens</name>
    <name type="common">White-rot fungus</name>
    <dbReference type="NCBI Taxonomy" id="154538"/>
    <lineage>
        <taxon>Eukaryota</taxon>
        <taxon>Fungi</taxon>
        <taxon>Dikarya</taxon>
        <taxon>Basidiomycota</taxon>
        <taxon>Agaricomycotina</taxon>
        <taxon>Agaricomycetes</taxon>
        <taxon>Polyporales</taxon>
        <taxon>Polyporaceae</taxon>
        <taxon>Trametes</taxon>
    </lineage>
</organism>
<dbReference type="Pfam" id="PF18758">
    <property type="entry name" value="KDZ"/>
    <property type="match status" value="1"/>
</dbReference>
<dbReference type="OMA" id="NNENEWE"/>
<dbReference type="STRING" id="154538.A0A1M2VP22"/>
<comment type="caution">
    <text evidence="2">The sequence shown here is derived from an EMBL/GenBank/DDBJ whole genome shotgun (WGS) entry which is preliminary data.</text>
</comment>
<sequence length="963" mass="109381">LCWDTSGYMARSKKSKSGLSRGVRRYTVLQDRPGSSTSTRVTSHLFSHGALVKEKAAAQQRINLALSGVSDRAAQQIRDLHSQPDPDPSDDTGRDYTSYGVAMDVDDGEEEEEDVSEDVLHALRDFLGERWQHGKAKGMRTWRQRLERADANWSTILQELTGAYMQWRYASPSASSTPNCPLAARASSGNPPATSPLFPTPATASNEDLLAPSPLAATTADHEKQQAVYDVPAHSAYRDCQQRGSARDVPPCREHRDREQRAPARDVLAYRGNRDNRRIVRKRHLARSAHVQRDATQTTVIALAEQGYLASTPVSPTLAITFNTLEHFRLLRLRKPSFSLEAFAKVLCDSYALPYRRRYRTALSDCFDIYLAILRVIEDRVKIALKCDSPDWRVQDSCPACSYELEEEEPLRWRRIFCFDRNNSLKRVAKFGDREVADVREFTESDYYLSNEFVNQFKHEVDQALADGDPPDQSTGTDHDNAAVDPADAVDPGVADHCTRNWKAAANDATKTMWGIFHESSVFGSACRHGFILWIADMVRSGELAKYPLSVVSKALSVLGPRLLIGYNIGCKFCGTIDRSSLGSEFRRLECRCCVDAFHGYSHSHRCQTQHHPSIIEGARIEDLGTMERVFSGSNQLATITRYASQFHRRVIIDMYFKQWDEDKSSAAVDDTLRELKYTTADLSSWQKEEAAYFADVGREPPENAAAVEYVLLLRELRTINSQLSKSMDMFMTSIPEDYSFQSPAASTSATPAPNVSYYAATSQTRKKETERRHLREKWDRVSHDVIGMELKMGIDPRWTTDTPNYKATLQYIAERDYQVALEKLHGLVVQRLFELHNMNISQTAYKVRTYIAKNLQRRSEAIRTAVREYNTAAQSLNPPRPTLDWAKVTHYAFLDEFELLRDTRNDIRAKPWAQPLVREVMKKSRRVARAREELVRCNVEIRRLHTSIIDENATLDHAVHDA</sequence>
<feature type="non-terminal residue" evidence="2">
    <location>
        <position position="1"/>
    </location>
</feature>
<accession>A0A1M2VP22</accession>
<dbReference type="PANTHER" id="PTHR33096:SF1">
    <property type="entry name" value="CXC1-LIKE CYSTEINE CLUSTER ASSOCIATED WITH KDZ TRANSPOSASES DOMAIN-CONTAINING PROTEIN"/>
    <property type="match status" value="1"/>
</dbReference>
<feature type="region of interest" description="Disordered" evidence="1">
    <location>
        <begin position="464"/>
        <end position="486"/>
    </location>
</feature>
<evidence type="ECO:0000313" key="3">
    <source>
        <dbReference type="Proteomes" id="UP000184267"/>
    </source>
</evidence>
<evidence type="ECO:0000256" key="1">
    <source>
        <dbReference type="SAM" id="MobiDB-lite"/>
    </source>
</evidence>